<dbReference type="InterPro" id="IPR036291">
    <property type="entry name" value="NAD(P)-bd_dom_sf"/>
</dbReference>
<dbReference type="RefSeq" id="WP_085463236.1">
    <property type="nucleotide sequence ID" value="NZ_FXBL01000004.1"/>
</dbReference>
<dbReference type="SUPFAM" id="SSF51735">
    <property type="entry name" value="NAD(P)-binding Rossmann-fold domains"/>
    <property type="match status" value="1"/>
</dbReference>
<comment type="similarity">
    <text evidence="1">Belongs to the short-chain dehydrogenases/reductases (SDR) family.</text>
</comment>
<protein>
    <submittedName>
        <fullName evidence="3">3-oxoacyl-[acyl-carrier protein] reductase</fullName>
    </submittedName>
</protein>
<dbReference type="FunFam" id="3.40.50.720:FF:000084">
    <property type="entry name" value="Short-chain dehydrogenase reductase"/>
    <property type="match status" value="1"/>
</dbReference>
<evidence type="ECO:0000313" key="3">
    <source>
        <dbReference type="EMBL" id="SMH30996.1"/>
    </source>
</evidence>
<dbReference type="PRINTS" id="PR00080">
    <property type="entry name" value="SDRFAMILY"/>
</dbReference>
<dbReference type="GO" id="GO:0016491">
    <property type="term" value="F:oxidoreductase activity"/>
    <property type="evidence" value="ECO:0007669"/>
    <property type="project" value="UniProtKB-KW"/>
</dbReference>
<dbReference type="CDD" id="cd05233">
    <property type="entry name" value="SDR_c"/>
    <property type="match status" value="1"/>
</dbReference>
<evidence type="ECO:0000313" key="4">
    <source>
        <dbReference type="Proteomes" id="UP000193083"/>
    </source>
</evidence>
<dbReference type="Gene3D" id="3.40.50.720">
    <property type="entry name" value="NAD(P)-binding Rossmann-like Domain"/>
    <property type="match status" value="1"/>
</dbReference>
<organism evidence="3 4">
    <name type="scientific">Mesorhizobium australicum</name>
    <dbReference type="NCBI Taxonomy" id="536018"/>
    <lineage>
        <taxon>Bacteria</taxon>
        <taxon>Pseudomonadati</taxon>
        <taxon>Pseudomonadota</taxon>
        <taxon>Alphaproteobacteria</taxon>
        <taxon>Hyphomicrobiales</taxon>
        <taxon>Phyllobacteriaceae</taxon>
        <taxon>Mesorhizobium</taxon>
    </lineage>
</organism>
<keyword evidence="4" id="KW-1185">Reference proteome</keyword>
<sequence length="244" mass="26000">MANEKEVALVTGAGRGIGLATTKRLLEDGFHVVMVDLADEPLATNAAALKAASNSVEHHALSITDRPAVAKLIASLPRLDVLVNNAAVFWDGKFDAVTEDDFRQMYDVNVVGTFVMAQEAAKVMKRGARIVNVASRAYLAGYAHSPYITSKAGAVGLTRGMAIDLAEKGIFVNAIAPGLIETDMFRSLTPERQAELIAKQPTKEVGQPEDIANGIAFFASPRTRNVTGQILTLDGGRSMGISIY</sequence>
<dbReference type="PRINTS" id="PR00081">
    <property type="entry name" value="GDHRDH"/>
</dbReference>
<dbReference type="EMBL" id="FXBL01000004">
    <property type="protein sequence ID" value="SMH30996.1"/>
    <property type="molecule type" value="Genomic_DNA"/>
</dbReference>
<dbReference type="AlphaFoldDB" id="A0A1X7N1B3"/>
<proteinExistence type="inferred from homology"/>
<dbReference type="PANTHER" id="PTHR43639:SF1">
    <property type="entry name" value="SHORT-CHAIN DEHYDROGENASE_REDUCTASE FAMILY PROTEIN"/>
    <property type="match status" value="1"/>
</dbReference>
<evidence type="ECO:0000256" key="2">
    <source>
        <dbReference type="ARBA" id="ARBA00023002"/>
    </source>
</evidence>
<dbReference type="PANTHER" id="PTHR43639">
    <property type="entry name" value="OXIDOREDUCTASE, SHORT-CHAIN DEHYDROGENASE/REDUCTASE FAMILY (AFU_ORTHOLOGUE AFUA_5G02870)"/>
    <property type="match status" value="1"/>
</dbReference>
<gene>
    <name evidence="3" type="ORF">SAMN02982922_1118</name>
</gene>
<dbReference type="Pfam" id="PF13561">
    <property type="entry name" value="adh_short_C2"/>
    <property type="match status" value="1"/>
</dbReference>
<dbReference type="Proteomes" id="UP000193083">
    <property type="component" value="Unassembled WGS sequence"/>
</dbReference>
<dbReference type="InterPro" id="IPR002347">
    <property type="entry name" value="SDR_fam"/>
</dbReference>
<accession>A0A1X7N1B3</accession>
<keyword evidence="2" id="KW-0560">Oxidoreductase</keyword>
<reference evidence="3 4" key="1">
    <citation type="submission" date="2017-04" db="EMBL/GenBank/DDBJ databases">
        <authorList>
            <person name="Afonso C.L."/>
            <person name="Miller P.J."/>
            <person name="Scott M.A."/>
            <person name="Spackman E."/>
            <person name="Goraichik I."/>
            <person name="Dimitrov K.M."/>
            <person name="Suarez D.L."/>
            <person name="Swayne D.E."/>
        </authorList>
    </citation>
    <scope>NUCLEOTIDE SEQUENCE [LARGE SCALE GENOMIC DNA]</scope>
    <source>
        <strain evidence="3 4">B5P</strain>
    </source>
</reference>
<dbReference type="OrthoDB" id="9803333at2"/>
<evidence type="ECO:0000256" key="1">
    <source>
        <dbReference type="ARBA" id="ARBA00006484"/>
    </source>
</evidence>
<name>A0A1X7N1B3_9HYPH</name>